<evidence type="ECO:0000313" key="6">
    <source>
        <dbReference type="Proteomes" id="UP000654075"/>
    </source>
</evidence>
<dbReference type="InterPro" id="IPR033859">
    <property type="entry name" value="MPN_CSN6"/>
</dbReference>
<dbReference type="Pfam" id="PF13012">
    <property type="entry name" value="MitMem_reg"/>
    <property type="match status" value="1"/>
</dbReference>
<organism evidence="4 6">
    <name type="scientific">Polarella glacialis</name>
    <name type="common">Dinoflagellate</name>
    <dbReference type="NCBI Taxonomy" id="89957"/>
    <lineage>
        <taxon>Eukaryota</taxon>
        <taxon>Sar</taxon>
        <taxon>Alveolata</taxon>
        <taxon>Dinophyceae</taxon>
        <taxon>Suessiales</taxon>
        <taxon>Suessiaceae</taxon>
        <taxon>Polarella</taxon>
    </lineage>
</organism>
<proteinExistence type="inferred from homology"/>
<sequence>MTDATLNVHLHPLVLINISDHVVRFRSSGRRERPLGALIGSQEGRRIDVHNSFELCVEDAADGSERSIDLEFFTLRLGQYLEVFPRYEFLGWYSTGPVPDESDKALHKKIQEMSGNETPFVLLLDVDRMSGEKASQSEELPVKVYDSSTHIEQGEAKVTWNEVSYTIDTEEAERIAVNHVAKSATTASAGHSSDFTQHTSGLSNSVVMLSNRIKELLEHIQDVKAGRAPKNHEVLRQTLSICQALQSAQPAALQREFCGEFNDAALVVLMATLTKACAGTSELLDKFQLAHDRKHRPRHYPFG</sequence>
<dbReference type="PANTHER" id="PTHR10540:SF8">
    <property type="entry name" value="COP9 SIGNALOSOME COMPLEX SUBUNIT 6"/>
    <property type="match status" value="1"/>
</dbReference>
<dbReference type="GO" id="GO:0008237">
    <property type="term" value="F:metallopeptidase activity"/>
    <property type="evidence" value="ECO:0007669"/>
    <property type="project" value="InterPro"/>
</dbReference>
<dbReference type="CDD" id="cd08063">
    <property type="entry name" value="MPN_CSN6"/>
    <property type="match status" value="1"/>
</dbReference>
<keyword evidence="6" id="KW-1185">Reference proteome</keyword>
<comment type="function">
    <text evidence="2">Component of the COP9 signalosome complex (CSN), a complex involved in various cellular and developmental processes.</text>
</comment>
<comment type="caution">
    <text evidence="4">The sequence shown here is derived from an EMBL/GenBank/DDBJ whole genome shotgun (WGS) entry which is preliminary data.</text>
</comment>
<evidence type="ECO:0000256" key="1">
    <source>
        <dbReference type="ARBA" id="ARBA00010893"/>
    </source>
</evidence>
<feature type="domain" description="MPN" evidence="3">
    <location>
        <begin position="8"/>
        <end position="151"/>
    </location>
</feature>
<comment type="subcellular location">
    <subcellularLocation>
        <location evidence="2">Cytoplasm</location>
    </subcellularLocation>
    <subcellularLocation>
        <location evidence="2">Nucleus</location>
    </subcellularLocation>
</comment>
<dbReference type="InterPro" id="IPR037518">
    <property type="entry name" value="MPN"/>
</dbReference>
<dbReference type="GO" id="GO:0008180">
    <property type="term" value="C:COP9 signalosome"/>
    <property type="evidence" value="ECO:0007669"/>
    <property type="project" value="UniProtKB-UniRule"/>
</dbReference>
<keyword evidence="2" id="KW-0963">Cytoplasm</keyword>
<keyword evidence="2" id="KW-0736">Signalosome</keyword>
<dbReference type="OMA" id="LVGWWST"/>
<dbReference type="EMBL" id="CAJNNV010027556">
    <property type="protein sequence ID" value="CAE8620677.1"/>
    <property type="molecule type" value="Genomic_DNA"/>
</dbReference>
<comment type="similarity">
    <text evidence="1 2">Belongs to the peptidase M67A family. CSN6 subfamily.</text>
</comment>
<name>A0A813G2Z7_POLGL</name>
<reference evidence="4" key="1">
    <citation type="submission" date="2021-02" db="EMBL/GenBank/DDBJ databases">
        <authorList>
            <person name="Dougan E. K."/>
            <person name="Rhodes N."/>
            <person name="Thang M."/>
            <person name="Chan C."/>
        </authorList>
    </citation>
    <scope>NUCLEOTIDE SEQUENCE</scope>
</reference>
<dbReference type="GO" id="GO:0000338">
    <property type="term" value="P:protein deneddylation"/>
    <property type="evidence" value="ECO:0007669"/>
    <property type="project" value="InterPro"/>
</dbReference>
<dbReference type="Pfam" id="PF01398">
    <property type="entry name" value="JAB"/>
    <property type="match status" value="1"/>
</dbReference>
<dbReference type="SMART" id="SM00232">
    <property type="entry name" value="JAB_MPN"/>
    <property type="match status" value="1"/>
</dbReference>
<dbReference type="OrthoDB" id="1378at2759"/>
<dbReference type="Proteomes" id="UP000654075">
    <property type="component" value="Unassembled WGS sequence"/>
</dbReference>
<dbReference type="PROSITE" id="PS50249">
    <property type="entry name" value="MPN"/>
    <property type="match status" value="1"/>
</dbReference>
<evidence type="ECO:0000313" key="4">
    <source>
        <dbReference type="EMBL" id="CAE8620677.1"/>
    </source>
</evidence>
<dbReference type="InterPro" id="IPR000555">
    <property type="entry name" value="JAMM/MPN+_dom"/>
</dbReference>
<evidence type="ECO:0000259" key="3">
    <source>
        <dbReference type="PROSITE" id="PS50249"/>
    </source>
</evidence>
<dbReference type="PANTHER" id="PTHR10540">
    <property type="entry name" value="EUKARYOTIC TRANSLATION INITIATION FACTOR 3 SUBUNIT F-RELATED"/>
    <property type="match status" value="1"/>
</dbReference>
<evidence type="ECO:0000313" key="5">
    <source>
        <dbReference type="EMBL" id="CAE8628096.1"/>
    </source>
</evidence>
<accession>A0A813G2Z7</accession>
<protein>
    <recommendedName>
        <fullName evidence="2">COP9 signalosome complex subunit 6</fullName>
    </recommendedName>
</protein>
<dbReference type="InterPro" id="IPR024969">
    <property type="entry name" value="EIF3F/CSN6-like_C"/>
</dbReference>
<evidence type="ECO:0000256" key="2">
    <source>
        <dbReference type="RuleBase" id="RU367006"/>
    </source>
</evidence>
<dbReference type="Gene3D" id="3.40.140.10">
    <property type="entry name" value="Cytidine Deaminase, domain 2"/>
    <property type="match status" value="1"/>
</dbReference>
<dbReference type="GO" id="GO:0005737">
    <property type="term" value="C:cytoplasm"/>
    <property type="evidence" value="ECO:0007669"/>
    <property type="project" value="UniProtKB-SubCell"/>
</dbReference>
<dbReference type="Proteomes" id="UP000626109">
    <property type="component" value="Unassembled WGS sequence"/>
</dbReference>
<dbReference type="AlphaFoldDB" id="A0A813G2Z7"/>
<dbReference type="EMBL" id="CAJNNW010000491">
    <property type="protein sequence ID" value="CAE8628096.1"/>
    <property type="molecule type" value="Genomic_DNA"/>
</dbReference>
<keyword evidence="2" id="KW-0539">Nucleus</keyword>
<gene>
    <name evidence="4" type="ORF">PGLA1383_LOCUS38219</name>
    <name evidence="5" type="ORF">PGLA2088_LOCUS693</name>
</gene>